<dbReference type="EMBL" id="AEVF01000004">
    <property type="protein sequence ID" value="EFX41077.1"/>
    <property type="molecule type" value="Genomic_DNA"/>
</dbReference>
<keyword evidence="1" id="KW-0812">Transmembrane</keyword>
<dbReference type="STRING" id="888746.HMPREF9180_0461"/>
<evidence type="ECO:0000313" key="3">
    <source>
        <dbReference type="Proteomes" id="UP000010304"/>
    </source>
</evidence>
<feature type="transmembrane region" description="Helical" evidence="1">
    <location>
        <begin position="56"/>
        <end position="73"/>
    </location>
</feature>
<proteinExistence type="predicted"/>
<gene>
    <name evidence="2" type="ORF">HMPREF9180_0461</name>
</gene>
<sequence>MVDGKRILLTITILSYIVTIISGISYLFSSNNVGLLTTLLLLLISSLLLCWNNIKYYLIHFIFFITIFIFLVSRPTIDYFRDGALDTYQPIAYRFAFLVVIVSILGLTIGGFIANYYLARKSKAPVIVEKNRMSIM</sequence>
<dbReference type="Proteomes" id="UP000010304">
    <property type="component" value="Unassembled WGS sequence"/>
</dbReference>
<evidence type="ECO:0000256" key="1">
    <source>
        <dbReference type="SAM" id="Phobius"/>
    </source>
</evidence>
<feature type="transmembrane region" description="Helical" evidence="1">
    <location>
        <begin position="7"/>
        <end position="27"/>
    </location>
</feature>
<feature type="transmembrane region" description="Helical" evidence="1">
    <location>
        <begin position="33"/>
        <end position="51"/>
    </location>
</feature>
<comment type="caution">
    <text evidence="2">The sequence shown here is derived from an EMBL/GenBank/DDBJ whole genome shotgun (WGS) entry which is preliminary data.</text>
</comment>
<reference evidence="2 3" key="1">
    <citation type="submission" date="2010-12" db="EMBL/GenBank/DDBJ databases">
        <authorList>
            <person name="Muzny D."/>
            <person name="Qin X."/>
            <person name="Deng J."/>
            <person name="Jiang H."/>
            <person name="Liu Y."/>
            <person name="Qu J."/>
            <person name="Song X.-Z."/>
            <person name="Zhang L."/>
            <person name="Thornton R."/>
            <person name="Coyle M."/>
            <person name="Francisco L."/>
            <person name="Jackson L."/>
            <person name="Javaid M."/>
            <person name="Korchina V."/>
            <person name="Kovar C."/>
            <person name="Mata R."/>
            <person name="Mathew T."/>
            <person name="Ngo R."/>
            <person name="Nguyen L."/>
            <person name="Nguyen N."/>
            <person name="Okwuonu G."/>
            <person name="Ongeri F."/>
            <person name="Pham C."/>
            <person name="Simmons D."/>
            <person name="Wilczek-Boney K."/>
            <person name="Hale W."/>
            <person name="Jakkamsetti A."/>
            <person name="Pham P."/>
            <person name="Ruth R."/>
            <person name="San Lucas F."/>
            <person name="Warren J."/>
            <person name="Zhang J."/>
            <person name="Zhao Z."/>
            <person name="Zhou C."/>
            <person name="Zhu D."/>
            <person name="Lee S."/>
            <person name="Bess C."/>
            <person name="Blankenburg K."/>
            <person name="Forbes L."/>
            <person name="Fu Q."/>
            <person name="Gubbala S."/>
            <person name="Hirani K."/>
            <person name="Jayaseelan J.C."/>
            <person name="Lara F."/>
            <person name="Munidasa M."/>
            <person name="Palculict T."/>
            <person name="Patil S."/>
            <person name="Pu L.-L."/>
            <person name="Saada N."/>
            <person name="Tang L."/>
            <person name="Weissenberger G."/>
            <person name="Zhu Y."/>
            <person name="Hemphill L."/>
            <person name="Shang Y."/>
            <person name="Youmans B."/>
            <person name="Ayvaz T."/>
            <person name="Ross M."/>
            <person name="Santibanez J."/>
            <person name="Aqrawi P."/>
            <person name="Gross S."/>
            <person name="Joshi V."/>
            <person name="Fowler G."/>
            <person name="Nazareth L."/>
            <person name="Reid J."/>
            <person name="Worley K."/>
            <person name="Petrosino J."/>
            <person name="Highlander S."/>
            <person name="Gibbs R."/>
        </authorList>
    </citation>
    <scope>NUCLEOTIDE SEQUENCE [LARGE SCALE GENOMIC DNA]</scope>
    <source>
        <strain evidence="2 3">ATCC 700780</strain>
    </source>
</reference>
<evidence type="ECO:0000313" key="2">
    <source>
        <dbReference type="EMBL" id="EFX41077.1"/>
    </source>
</evidence>
<keyword evidence="1" id="KW-1133">Transmembrane helix</keyword>
<keyword evidence="3" id="KW-1185">Reference proteome</keyword>
<feature type="transmembrane region" description="Helical" evidence="1">
    <location>
        <begin position="93"/>
        <end position="118"/>
    </location>
</feature>
<dbReference type="Pfam" id="PF14296">
    <property type="entry name" value="O-ag_pol_Wzy"/>
    <property type="match status" value="1"/>
</dbReference>
<dbReference type="AlphaFoldDB" id="E8KAF6"/>
<dbReference type="InterPro" id="IPR029468">
    <property type="entry name" value="O-ag_pol_Wzy"/>
</dbReference>
<dbReference type="HOGENOM" id="CLU_1874312_0_0_9"/>
<accession>E8KAF6</accession>
<protein>
    <submittedName>
        <fullName evidence="2">Uncharacterized protein</fullName>
    </submittedName>
</protein>
<keyword evidence="1" id="KW-0472">Membrane</keyword>
<name>E8KAF6_9STRE</name>
<organism evidence="2 3">
    <name type="scientific">Streptococcus peroris ATCC 700780</name>
    <dbReference type="NCBI Taxonomy" id="888746"/>
    <lineage>
        <taxon>Bacteria</taxon>
        <taxon>Bacillati</taxon>
        <taxon>Bacillota</taxon>
        <taxon>Bacilli</taxon>
        <taxon>Lactobacillales</taxon>
        <taxon>Streptococcaceae</taxon>
        <taxon>Streptococcus</taxon>
    </lineage>
</organism>